<dbReference type="Proteomes" id="UP001179952">
    <property type="component" value="Unassembled WGS sequence"/>
</dbReference>
<organism evidence="1 2">
    <name type="scientific">Acorus gramineus</name>
    <name type="common">Dwarf sweet flag</name>
    <dbReference type="NCBI Taxonomy" id="55184"/>
    <lineage>
        <taxon>Eukaryota</taxon>
        <taxon>Viridiplantae</taxon>
        <taxon>Streptophyta</taxon>
        <taxon>Embryophyta</taxon>
        <taxon>Tracheophyta</taxon>
        <taxon>Spermatophyta</taxon>
        <taxon>Magnoliopsida</taxon>
        <taxon>Liliopsida</taxon>
        <taxon>Acoraceae</taxon>
        <taxon>Acorus</taxon>
    </lineage>
</organism>
<evidence type="ECO:0000313" key="1">
    <source>
        <dbReference type="EMBL" id="KAK1274883.1"/>
    </source>
</evidence>
<keyword evidence="2" id="KW-1185">Reference proteome</keyword>
<comment type="caution">
    <text evidence="1">The sequence shown here is derived from an EMBL/GenBank/DDBJ whole genome shotgun (WGS) entry which is preliminary data.</text>
</comment>
<reference evidence="1" key="1">
    <citation type="journal article" date="2023" name="Nat. Commun.">
        <title>Diploid and tetraploid genomes of Acorus and the evolution of monocots.</title>
        <authorList>
            <person name="Ma L."/>
            <person name="Liu K.W."/>
            <person name="Li Z."/>
            <person name="Hsiao Y.Y."/>
            <person name="Qi Y."/>
            <person name="Fu T."/>
            <person name="Tang G.D."/>
            <person name="Zhang D."/>
            <person name="Sun W.H."/>
            <person name="Liu D.K."/>
            <person name="Li Y."/>
            <person name="Chen G.Z."/>
            <person name="Liu X.D."/>
            <person name="Liao X.Y."/>
            <person name="Jiang Y.T."/>
            <person name="Yu X."/>
            <person name="Hao Y."/>
            <person name="Huang J."/>
            <person name="Zhao X.W."/>
            <person name="Ke S."/>
            <person name="Chen Y.Y."/>
            <person name="Wu W.L."/>
            <person name="Hsu J.L."/>
            <person name="Lin Y.F."/>
            <person name="Huang M.D."/>
            <person name="Li C.Y."/>
            <person name="Huang L."/>
            <person name="Wang Z.W."/>
            <person name="Zhao X."/>
            <person name="Zhong W.Y."/>
            <person name="Peng D.H."/>
            <person name="Ahmad S."/>
            <person name="Lan S."/>
            <person name="Zhang J.S."/>
            <person name="Tsai W.C."/>
            <person name="Van de Peer Y."/>
            <person name="Liu Z.J."/>
        </authorList>
    </citation>
    <scope>NUCLEOTIDE SEQUENCE</scope>
    <source>
        <strain evidence="1">SCP</strain>
    </source>
</reference>
<dbReference type="AlphaFoldDB" id="A0AAV9BFS8"/>
<reference evidence="1" key="2">
    <citation type="submission" date="2023-06" db="EMBL/GenBank/DDBJ databases">
        <authorList>
            <person name="Ma L."/>
            <person name="Liu K.-W."/>
            <person name="Li Z."/>
            <person name="Hsiao Y.-Y."/>
            <person name="Qi Y."/>
            <person name="Fu T."/>
            <person name="Tang G."/>
            <person name="Zhang D."/>
            <person name="Sun W.-H."/>
            <person name="Liu D.-K."/>
            <person name="Li Y."/>
            <person name="Chen G.-Z."/>
            <person name="Liu X.-D."/>
            <person name="Liao X.-Y."/>
            <person name="Jiang Y.-T."/>
            <person name="Yu X."/>
            <person name="Hao Y."/>
            <person name="Huang J."/>
            <person name="Zhao X.-W."/>
            <person name="Ke S."/>
            <person name="Chen Y.-Y."/>
            <person name="Wu W.-L."/>
            <person name="Hsu J.-L."/>
            <person name="Lin Y.-F."/>
            <person name="Huang M.-D."/>
            <person name="Li C.-Y."/>
            <person name="Huang L."/>
            <person name="Wang Z.-W."/>
            <person name="Zhao X."/>
            <person name="Zhong W.-Y."/>
            <person name="Peng D.-H."/>
            <person name="Ahmad S."/>
            <person name="Lan S."/>
            <person name="Zhang J.-S."/>
            <person name="Tsai W.-C."/>
            <person name="Van De Peer Y."/>
            <person name="Liu Z.-J."/>
        </authorList>
    </citation>
    <scope>NUCLEOTIDE SEQUENCE</scope>
    <source>
        <strain evidence="1">SCP</strain>
        <tissue evidence="1">Leaves</tissue>
    </source>
</reference>
<protein>
    <submittedName>
        <fullName evidence="1">Uncharacterized protein</fullName>
    </submittedName>
</protein>
<proteinExistence type="predicted"/>
<accession>A0AAV9BFS8</accession>
<evidence type="ECO:0000313" key="2">
    <source>
        <dbReference type="Proteomes" id="UP001179952"/>
    </source>
</evidence>
<gene>
    <name evidence="1" type="ORF">QJS04_geneDACA003936</name>
</gene>
<name>A0AAV9BFS8_ACOGR</name>
<dbReference type="EMBL" id="JAUJYN010000003">
    <property type="protein sequence ID" value="KAK1274883.1"/>
    <property type="molecule type" value="Genomic_DNA"/>
</dbReference>
<sequence>MSTTRPNGGGGIYIDDGCFSRSGDEGGGSGICRGDPIGLGLVPNRDVDGVVFFPGRSSLVMWTYFDGNRTWFMGH</sequence>